<keyword evidence="3" id="KW-1185">Reference proteome</keyword>
<evidence type="ECO:0000313" key="2">
    <source>
        <dbReference type="EMBL" id="TFK90712.1"/>
    </source>
</evidence>
<dbReference type="Proteomes" id="UP000308197">
    <property type="component" value="Unassembled WGS sequence"/>
</dbReference>
<organism evidence="2 3">
    <name type="scientific">Polyporus arcularius HHB13444</name>
    <dbReference type="NCBI Taxonomy" id="1314778"/>
    <lineage>
        <taxon>Eukaryota</taxon>
        <taxon>Fungi</taxon>
        <taxon>Dikarya</taxon>
        <taxon>Basidiomycota</taxon>
        <taxon>Agaricomycotina</taxon>
        <taxon>Agaricomycetes</taxon>
        <taxon>Polyporales</taxon>
        <taxon>Polyporaceae</taxon>
        <taxon>Polyporus</taxon>
    </lineage>
</organism>
<dbReference type="EMBL" id="ML211038">
    <property type="protein sequence ID" value="TFK90712.1"/>
    <property type="molecule type" value="Genomic_DNA"/>
</dbReference>
<sequence length="367" mass="37908">MSLSALLPPSRRVPETRIQSDLVEIGMRSLSLASAAVQVTAPDTPEASSTSPAASSSSVSIEALGFAVTMAATCPAPKHADGSVSGSPARSVVSTPSSLASCADAPEVDSDCSSCWETPTPTIGSSSVVSVTLNSDSAATAPCQLRKYDCDRPSASPSVAVSTPSLVSCASTLDYVDSDSSACWETETETPTRTETPPLVISTPTPTPAPPTRVASSIYSYKRLSLPFASRWADKLLRSTDLSAVDCASPTPKAPPSQSVVRERPRSVGVGRPHPVSGVGLGFNYMLGFDFPSIAVDADTLLEDDDEAVSTASSSQTIGALSSPSVSDEIVNGSPGPTADARKRLSDLVEAMDTSFLGPAAAHRRWR</sequence>
<reference evidence="2 3" key="1">
    <citation type="journal article" date="2019" name="Nat. Ecol. Evol.">
        <title>Megaphylogeny resolves global patterns of mushroom evolution.</title>
        <authorList>
            <person name="Varga T."/>
            <person name="Krizsan K."/>
            <person name="Foldi C."/>
            <person name="Dima B."/>
            <person name="Sanchez-Garcia M."/>
            <person name="Sanchez-Ramirez S."/>
            <person name="Szollosi G.J."/>
            <person name="Szarkandi J.G."/>
            <person name="Papp V."/>
            <person name="Albert L."/>
            <person name="Andreopoulos W."/>
            <person name="Angelini C."/>
            <person name="Antonin V."/>
            <person name="Barry K.W."/>
            <person name="Bougher N.L."/>
            <person name="Buchanan P."/>
            <person name="Buyck B."/>
            <person name="Bense V."/>
            <person name="Catcheside P."/>
            <person name="Chovatia M."/>
            <person name="Cooper J."/>
            <person name="Damon W."/>
            <person name="Desjardin D."/>
            <person name="Finy P."/>
            <person name="Geml J."/>
            <person name="Haridas S."/>
            <person name="Hughes K."/>
            <person name="Justo A."/>
            <person name="Karasinski D."/>
            <person name="Kautmanova I."/>
            <person name="Kiss B."/>
            <person name="Kocsube S."/>
            <person name="Kotiranta H."/>
            <person name="LaButti K.M."/>
            <person name="Lechner B.E."/>
            <person name="Liimatainen K."/>
            <person name="Lipzen A."/>
            <person name="Lukacs Z."/>
            <person name="Mihaltcheva S."/>
            <person name="Morgado L.N."/>
            <person name="Niskanen T."/>
            <person name="Noordeloos M.E."/>
            <person name="Ohm R.A."/>
            <person name="Ortiz-Santana B."/>
            <person name="Ovrebo C."/>
            <person name="Racz N."/>
            <person name="Riley R."/>
            <person name="Savchenko A."/>
            <person name="Shiryaev A."/>
            <person name="Soop K."/>
            <person name="Spirin V."/>
            <person name="Szebenyi C."/>
            <person name="Tomsovsky M."/>
            <person name="Tulloss R.E."/>
            <person name="Uehling J."/>
            <person name="Grigoriev I.V."/>
            <person name="Vagvolgyi C."/>
            <person name="Papp T."/>
            <person name="Martin F.M."/>
            <person name="Miettinen O."/>
            <person name="Hibbett D.S."/>
            <person name="Nagy L.G."/>
        </authorList>
    </citation>
    <scope>NUCLEOTIDE SEQUENCE [LARGE SCALE GENOMIC DNA]</scope>
    <source>
        <strain evidence="2 3">HHB13444</strain>
    </source>
</reference>
<name>A0A5C3PN21_9APHY</name>
<evidence type="ECO:0000313" key="3">
    <source>
        <dbReference type="Proteomes" id="UP000308197"/>
    </source>
</evidence>
<protein>
    <submittedName>
        <fullName evidence="2">Uncharacterized protein</fullName>
    </submittedName>
</protein>
<feature type="region of interest" description="Disordered" evidence="1">
    <location>
        <begin position="247"/>
        <end position="273"/>
    </location>
</feature>
<feature type="compositionally biased region" description="Polar residues" evidence="1">
    <location>
        <begin position="310"/>
        <end position="326"/>
    </location>
</feature>
<gene>
    <name evidence="2" type="ORF">K466DRAFT_368900</name>
</gene>
<feature type="region of interest" description="Disordered" evidence="1">
    <location>
        <begin position="187"/>
        <end position="212"/>
    </location>
</feature>
<evidence type="ECO:0000256" key="1">
    <source>
        <dbReference type="SAM" id="MobiDB-lite"/>
    </source>
</evidence>
<dbReference type="InParanoid" id="A0A5C3PN21"/>
<proteinExistence type="predicted"/>
<accession>A0A5C3PN21</accession>
<feature type="compositionally biased region" description="Low complexity" evidence="1">
    <location>
        <begin position="189"/>
        <end position="198"/>
    </location>
</feature>
<dbReference type="AlphaFoldDB" id="A0A5C3PN21"/>
<feature type="region of interest" description="Disordered" evidence="1">
    <location>
        <begin position="307"/>
        <end position="341"/>
    </location>
</feature>